<evidence type="ECO:0000259" key="14">
    <source>
        <dbReference type="PROSITE" id="PS50035"/>
    </source>
</evidence>
<keyword evidence="16" id="KW-1185">Reference proteome</keyword>
<dbReference type="KEGG" id="ahel:Q31a_34460"/>
<evidence type="ECO:0000256" key="5">
    <source>
        <dbReference type="ARBA" id="ARBA00022692"/>
    </source>
</evidence>
<keyword evidence="7 13" id="KW-1133">Transmembrane helix</keyword>
<dbReference type="Gene3D" id="3.30.870.10">
    <property type="entry name" value="Endonuclease Chain A"/>
    <property type="match status" value="2"/>
</dbReference>
<organism evidence="15 16">
    <name type="scientific">Aureliella helgolandensis</name>
    <dbReference type="NCBI Taxonomy" id="2527968"/>
    <lineage>
        <taxon>Bacteria</taxon>
        <taxon>Pseudomonadati</taxon>
        <taxon>Planctomycetota</taxon>
        <taxon>Planctomycetia</taxon>
        <taxon>Pirellulales</taxon>
        <taxon>Pirellulaceae</taxon>
        <taxon>Aureliella</taxon>
    </lineage>
</organism>
<dbReference type="OrthoDB" id="9762009at2"/>
<feature type="transmembrane region" description="Helical" evidence="13">
    <location>
        <begin position="32"/>
        <end position="57"/>
    </location>
</feature>
<dbReference type="SMART" id="SM00155">
    <property type="entry name" value="PLDc"/>
    <property type="match status" value="2"/>
</dbReference>
<dbReference type="InterPro" id="IPR025202">
    <property type="entry name" value="PLD-like_dom"/>
</dbReference>
<protein>
    <recommendedName>
        <fullName evidence="12">Cardiolipin synthase</fullName>
        <ecNumber evidence="12">2.7.8.-</ecNumber>
    </recommendedName>
</protein>
<dbReference type="InterPro" id="IPR001736">
    <property type="entry name" value="PLipase_D/transphosphatidylase"/>
</dbReference>
<dbReference type="InterPro" id="IPR027379">
    <property type="entry name" value="CLS_N"/>
</dbReference>
<evidence type="ECO:0000256" key="9">
    <source>
        <dbReference type="ARBA" id="ARBA00023136"/>
    </source>
</evidence>
<evidence type="ECO:0000256" key="13">
    <source>
        <dbReference type="SAM" id="Phobius"/>
    </source>
</evidence>
<evidence type="ECO:0000256" key="6">
    <source>
        <dbReference type="ARBA" id="ARBA00022737"/>
    </source>
</evidence>
<gene>
    <name evidence="15" type="primary">cls</name>
    <name evidence="15" type="ORF">Q31a_34460</name>
</gene>
<keyword evidence="5 13" id="KW-0812">Transmembrane</keyword>
<name>A0A518G974_9BACT</name>
<evidence type="ECO:0000313" key="16">
    <source>
        <dbReference type="Proteomes" id="UP000318017"/>
    </source>
</evidence>
<dbReference type="EMBL" id="CP036298">
    <property type="protein sequence ID" value="QDV25123.1"/>
    <property type="molecule type" value="Genomic_DNA"/>
</dbReference>
<dbReference type="GO" id="GO:0032049">
    <property type="term" value="P:cardiolipin biosynthetic process"/>
    <property type="evidence" value="ECO:0007669"/>
    <property type="project" value="UniProtKB-UniRule"/>
</dbReference>
<keyword evidence="2" id="KW-1003">Cell membrane</keyword>
<dbReference type="PANTHER" id="PTHR21248">
    <property type="entry name" value="CARDIOLIPIN SYNTHASE"/>
    <property type="match status" value="1"/>
</dbReference>
<evidence type="ECO:0000256" key="12">
    <source>
        <dbReference type="NCBIfam" id="TIGR04265"/>
    </source>
</evidence>
<dbReference type="GO" id="GO:0005886">
    <property type="term" value="C:plasma membrane"/>
    <property type="evidence" value="ECO:0007669"/>
    <property type="project" value="UniProtKB-SubCell"/>
</dbReference>
<comment type="subcellular location">
    <subcellularLocation>
        <location evidence="1">Cell membrane</location>
        <topology evidence="1">Multi-pass membrane protein</topology>
    </subcellularLocation>
</comment>
<keyword evidence="3" id="KW-0444">Lipid biosynthesis</keyword>
<proteinExistence type="predicted"/>
<keyword evidence="10" id="KW-0594">Phospholipid biosynthesis</keyword>
<dbReference type="Proteomes" id="UP000318017">
    <property type="component" value="Chromosome"/>
</dbReference>
<evidence type="ECO:0000256" key="10">
    <source>
        <dbReference type="ARBA" id="ARBA00023209"/>
    </source>
</evidence>
<evidence type="ECO:0000256" key="11">
    <source>
        <dbReference type="ARBA" id="ARBA00023264"/>
    </source>
</evidence>
<dbReference type="PANTHER" id="PTHR21248:SF22">
    <property type="entry name" value="PHOSPHOLIPASE D"/>
    <property type="match status" value="1"/>
</dbReference>
<reference evidence="15 16" key="1">
    <citation type="submission" date="2019-02" db="EMBL/GenBank/DDBJ databases">
        <title>Deep-cultivation of Planctomycetes and their phenomic and genomic characterization uncovers novel biology.</title>
        <authorList>
            <person name="Wiegand S."/>
            <person name="Jogler M."/>
            <person name="Boedeker C."/>
            <person name="Pinto D."/>
            <person name="Vollmers J."/>
            <person name="Rivas-Marin E."/>
            <person name="Kohn T."/>
            <person name="Peeters S.H."/>
            <person name="Heuer A."/>
            <person name="Rast P."/>
            <person name="Oberbeckmann S."/>
            <person name="Bunk B."/>
            <person name="Jeske O."/>
            <person name="Meyerdierks A."/>
            <person name="Storesund J.E."/>
            <person name="Kallscheuer N."/>
            <person name="Luecker S."/>
            <person name="Lage O.M."/>
            <person name="Pohl T."/>
            <person name="Merkel B.J."/>
            <person name="Hornburger P."/>
            <person name="Mueller R.-W."/>
            <person name="Bruemmer F."/>
            <person name="Labrenz M."/>
            <person name="Spormann A.M."/>
            <person name="Op den Camp H."/>
            <person name="Overmann J."/>
            <person name="Amann R."/>
            <person name="Jetten M.S.M."/>
            <person name="Mascher T."/>
            <person name="Medema M.H."/>
            <person name="Devos D.P."/>
            <person name="Kaster A.-K."/>
            <person name="Ovreas L."/>
            <person name="Rohde M."/>
            <person name="Galperin M.Y."/>
            <person name="Jogler C."/>
        </authorList>
    </citation>
    <scope>NUCLEOTIDE SEQUENCE [LARGE SCALE GENOMIC DNA]</scope>
    <source>
        <strain evidence="15 16">Q31a</strain>
    </source>
</reference>
<feature type="domain" description="PLD phosphodiesterase" evidence="14">
    <location>
        <begin position="220"/>
        <end position="247"/>
    </location>
</feature>
<evidence type="ECO:0000256" key="3">
    <source>
        <dbReference type="ARBA" id="ARBA00022516"/>
    </source>
</evidence>
<dbReference type="NCBIfam" id="TIGR04265">
    <property type="entry name" value="bac_cardiolipin"/>
    <property type="match status" value="1"/>
</dbReference>
<keyword evidence="9 13" id="KW-0472">Membrane</keyword>
<dbReference type="Pfam" id="PF13091">
    <property type="entry name" value="PLDc_2"/>
    <property type="match status" value="2"/>
</dbReference>
<keyword evidence="11" id="KW-1208">Phospholipid metabolism</keyword>
<dbReference type="GO" id="GO:0008808">
    <property type="term" value="F:cardiolipin synthase activity"/>
    <property type="evidence" value="ECO:0007669"/>
    <property type="project" value="UniProtKB-UniRule"/>
</dbReference>
<evidence type="ECO:0000256" key="4">
    <source>
        <dbReference type="ARBA" id="ARBA00022679"/>
    </source>
</evidence>
<evidence type="ECO:0000256" key="2">
    <source>
        <dbReference type="ARBA" id="ARBA00022475"/>
    </source>
</evidence>
<dbReference type="EC" id="2.7.8.-" evidence="12"/>
<dbReference type="Pfam" id="PF13396">
    <property type="entry name" value="PLDc_N"/>
    <property type="match status" value="1"/>
</dbReference>
<dbReference type="RefSeq" id="WP_145079795.1">
    <property type="nucleotide sequence ID" value="NZ_CP036298.1"/>
</dbReference>
<dbReference type="AlphaFoldDB" id="A0A518G974"/>
<keyword evidence="6" id="KW-0677">Repeat</keyword>
<dbReference type="CDD" id="cd09158">
    <property type="entry name" value="PLDc_EcCLS_like_2"/>
    <property type="match status" value="1"/>
</dbReference>
<evidence type="ECO:0000256" key="7">
    <source>
        <dbReference type="ARBA" id="ARBA00022989"/>
    </source>
</evidence>
<keyword evidence="4 15" id="KW-0808">Transferase</keyword>
<dbReference type="PROSITE" id="PS50035">
    <property type="entry name" value="PLD"/>
    <property type="match status" value="2"/>
</dbReference>
<evidence type="ECO:0000256" key="8">
    <source>
        <dbReference type="ARBA" id="ARBA00023098"/>
    </source>
</evidence>
<evidence type="ECO:0000313" key="15">
    <source>
        <dbReference type="EMBL" id="QDV25123.1"/>
    </source>
</evidence>
<evidence type="ECO:0000256" key="1">
    <source>
        <dbReference type="ARBA" id="ARBA00004651"/>
    </source>
</evidence>
<dbReference type="SUPFAM" id="SSF56024">
    <property type="entry name" value="Phospholipase D/nuclease"/>
    <property type="match status" value="2"/>
</dbReference>
<dbReference type="InterPro" id="IPR022924">
    <property type="entry name" value="Cardiolipin_synthase"/>
</dbReference>
<sequence length="487" mass="53565">MNLFWSLTSLTGLAHAAVNLAVMSRVIMKRPATGVALAWLMIVAALPGVGIALYLLIGERRIGQRRATRIAGLRTSYRSIGDAAIRARLRDVDWSRHPAAARGMDRLGRAIVGSSTVCGSQLELLSDTQEVLKAIARDIDSAKTSVLIEFYIWHAGGTADEVLQALIRAAQRGVRCRLLVDSLGGRPWWKSKQPNLLRQAGVEVRPALPVGLFRTFIGRTDLRLHRKIVVVDCDVAWTGSMNLVDPRFFKQDSDVGQWVDAMVRVQGAAVAPLAATMIGDWLLESNENFADVIEDTGVQLIDPDGPADVQVLPSGPGEGADGLLQMMLALINGAQTELVLTTPYFVPDDSLLRALRGAAGRGVDVTLIVPQRVDSLMTRHASRSYFEELLSIGIKIHLYQGGLLHTKSVMADGTMSMFGTPNLDMRSLWLNYEVALFVYDAEFAETLRDLQSSYLQDSVEVSRSDWEKRSFTQRFIDNTLRLVSPLL</sequence>
<feature type="domain" description="PLD phosphodiesterase" evidence="14">
    <location>
        <begin position="400"/>
        <end position="427"/>
    </location>
</feature>
<keyword evidence="8" id="KW-0443">Lipid metabolism</keyword>
<accession>A0A518G974</accession>